<dbReference type="InterPro" id="IPR000331">
    <property type="entry name" value="Rap/Ran_GAP_dom"/>
</dbReference>
<dbReference type="Gene3D" id="3.40.50.11210">
    <property type="entry name" value="Rap/Ran-GAP"/>
    <property type="match status" value="1"/>
</dbReference>
<protein>
    <recommendedName>
        <fullName evidence="3">Rap-GAP domain-containing protein</fullName>
    </recommendedName>
</protein>
<evidence type="ECO:0000256" key="1">
    <source>
        <dbReference type="ARBA" id="ARBA00022468"/>
    </source>
</evidence>
<evidence type="ECO:0000313" key="4">
    <source>
        <dbReference type="EMBL" id="KAH6594850.1"/>
    </source>
</evidence>
<dbReference type="SUPFAM" id="SSF48371">
    <property type="entry name" value="ARM repeat"/>
    <property type="match status" value="1"/>
</dbReference>
<dbReference type="PANTHER" id="PTHR21344:SF1">
    <property type="entry name" value="RAL GTPASE-ACTIVATING PROTEIN SUBUNIT BETA"/>
    <property type="match status" value="1"/>
</dbReference>
<sequence length="1586" mass="175406">MFAARLSELGMLEPNPESGILDSFPLSVKRKLISEITQCLLPRTSPMGDPGANLSSAAHVNWMMEVVGQGFSLPIDDVIVIQDSINVYHSWLLEKTTRPAIIQQHGDSSDLAQHFFQPTSIPAKTPTIDDCIDDTIAHIELCKKVLSILLAASKALGQSFTAETWVILVKVLLGISDILLAQPISTRLLPSTTPNAFTPNNIKAPKANGTLSSDDQEPYYSDSIMGDRLCEPLIRTLLEVWLISGLSSVEMWDRLKKYFVTWTHRIEVIHHWSAVIFGLTKNVVKHISVRDEESQQVVIVWQNGHSILIELSNEFLVYSWHRIIYVISDPCKLSARNFQVAITGLSKLISLLNSVDAQSPSSVNGKYICRRIDGNTILNMFGEWIFQAANMDEIGFEDGRAEALGILCRVFSNYQQSEKFLRIYLEHFCSTLNLGLRADILSLTSIILNSGDLFIMELEGIRALAPVFVMSLYYVLPLIDSTKAIPVLPSSVSPETLRRSAYKIIGSIIPLCNRFQNIKLHLSHMNTCVMSQTPYFSSALSTMIWMAYQNKDEDQLCSPAPTTTHGVAMFSSLRPHILNLLMNSLAMDMNPNNTRYVIHLIACFVIEDSEYSPKTVNIVLRVIQDKLLMADHWPNVVVMSVIDCLNQFAALWEHVFQEEKATEVCICRAYDTLVRWAILGDWLEEDFETQRVILSILARGVALLDRDKEFSQVSGSSSIVYGAVGPSILSASSLAVSTHGLSLSYGLSRETLAGGNMGSMSNGDRLVATPSGNAMGNAQAFFNSGGQTPTGTFTKKTNASIRASGSHTTKLFKLQRTSQLHGAPAGVSTGSKDGGVGLPTFATLSAEIRLKNAAEAAISSLMNHLSNFPPKSSCMGITQLGSIWDELREVQRMSQRQSQCLKTALPEFEGMFLPDKRFIRYYSYENRLILGFIERPVWALAKPITPTTSNDDQKSSTGNLIDVNNASISSLNNDYDQAPAIAMVIRDSTGKYGWWNKFKYEDLSADNPEHSISNIVEQYTSPAFIKNESSIHTGYLQTSLTTGSPLRETVTDVDAMLHKGLLVGDASTTLGSNFPRHPQQSLPPQYPYAPLNSIVVQVNVFNEDSIPLLSELCVSLEDIAKHEEIRKSVAKQKESEMNQRTELLDSHEYSKSVAVSPPPIVDRLNPANIPQAFRIFLADFGMLDLQNQSKIAPLQMSESLIRDLEKLDRQPERDCITISVLYCHSGSVSSEQIIFPESINDSFGEFLWSLGWPIDIKLHTGFKGSLTPNICDTAPYYANGNLEAIFHCPYLYRTSVTAGSTLFWQKPAQADSETMSGTPNRSCGPAFGGIPFDKAHNHAPSSISLISSMSSTRSSLRIHNSVSSKNEGSFSGPPPMPTCISSLFSNRHRLHTIGSADNIFHKSMSPHSNENSEPDESLVSSAHDDYPVAPRGRARSHTVGMAPYSAQSKFVTLCQQILQNDNVYIIWIEDTNDIPAVTVTLAHMAMVLIFVNPLPLTEGLFLIRISMSGGLSEDTLNFGPLADGMVVSRQALGMLCRSTAFAAYRYCHFSKNVYKRPTLLRRQLIEEICNKSKAQTGGFFADLFSQ</sequence>
<dbReference type="PANTHER" id="PTHR21344">
    <property type="entry name" value="RAL GTPASE-ACTIVATING PROTEIN SUBUNIT BETA"/>
    <property type="match status" value="1"/>
</dbReference>
<keyword evidence="5" id="KW-1185">Reference proteome</keyword>
<dbReference type="InterPro" id="IPR035974">
    <property type="entry name" value="Rap/Ran-GAP_sf"/>
</dbReference>
<dbReference type="Pfam" id="PF20412">
    <property type="entry name" value="RALGAPB_N"/>
    <property type="match status" value="1"/>
</dbReference>
<dbReference type="Proteomes" id="UP001648503">
    <property type="component" value="Unassembled WGS sequence"/>
</dbReference>
<organism evidence="4 5">
    <name type="scientific">Batrachochytrium salamandrivorans</name>
    <dbReference type="NCBI Taxonomy" id="1357716"/>
    <lineage>
        <taxon>Eukaryota</taxon>
        <taxon>Fungi</taxon>
        <taxon>Fungi incertae sedis</taxon>
        <taxon>Chytridiomycota</taxon>
        <taxon>Chytridiomycota incertae sedis</taxon>
        <taxon>Chytridiomycetes</taxon>
        <taxon>Rhizophydiales</taxon>
        <taxon>Rhizophydiales incertae sedis</taxon>
        <taxon>Batrachochytrium</taxon>
    </lineage>
</organism>
<dbReference type="Pfam" id="PF02145">
    <property type="entry name" value="Rap_GAP"/>
    <property type="match status" value="1"/>
</dbReference>
<keyword evidence="1" id="KW-0343">GTPase activation</keyword>
<evidence type="ECO:0000259" key="3">
    <source>
        <dbReference type="PROSITE" id="PS50085"/>
    </source>
</evidence>
<proteinExistence type="predicted"/>
<evidence type="ECO:0000313" key="5">
    <source>
        <dbReference type="Proteomes" id="UP001648503"/>
    </source>
</evidence>
<reference evidence="4 5" key="1">
    <citation type="submission" date="2021-02" db="EMBL/GenBank/DDBJ databases">
        <title>Variation within the Batrachochytrium salamandrivorans European outbreak.</title>
        <authorList>
            <person name="Kelly M."/>
            <person name="Pasmans F."/>
            <person name="Shea T.P."/>
            <person name="Munoz J.F."/>
            <person name="Carranza S."/>
            <person name="Cuomo C.A."/>
            <person name="Martel A."/>
        </authorList>
    </citation>
    <scope>NUCLEOTIDE SEQUENCE [LARGE SCALE GENOMIC DNA]</scope>
    <source>
        <strain evidence="4 5">AMFP18/2</strain>
    </source>
</reference>
<gene>
    <name evidence="4" type="ORF">BASA50_006324</name>
</gene>
<feature type="region of interest" description="Disordered" evidence="2">
    <location>
        <begin position="1399"/>
        <end position="1434"/>
    </location>
</feature>
<dbReference type="PROSITE" id="PS50085">
    <property type="entry name" value="RAPGAP"/>
    <property type="match status" value="1"/>
</dbReference>
<accession>A0ABQ8FAF7</accession>
<name>A0ABQ8FAF7_9FUNG</name>
<dbReference type="InterPro" id="IPR016024">
    <property type="entry name" value="ARM-type_fold"/>
</dbReference>
<dbReference type="InterPro" id="IPR039930">
    <property type="entry name" value="RALGAPB"/>
</dbReference>
<comment type="caution">
    <text evidence="4">The sequence shown here is derived from an EMBL/GenBank/DDBJ whole genome shotgun (WGS) entry which is preliminary data.</text>
</comment>
<dbReference type="EMBL" id="JAFCIX010000328">
    <property type="protein sequence ID" value="KAH6594850.1"/>
    <property type="molecule type" value="Genomic_DNA"/>
</dbReference>
<feature type="domain" description="Rap-GAP" evidence="3">
    <location>
        <begin position="1204"/>
        <end position="1421"/>
    </location>
</feature>
<evidence type="ECO:0000256" key="2">
    <source>
        <dbReference type="SAM" id="MobiDB-lite"/>
    </source>
</evidence>
<dbReference type="InterPro" id="IPR046859">
    <property type="entry name" value="RGPA/RALGAPB_N"/>
</dbReference>
<dbReference type="SUPFAM" id="SSF111347">
    <property type="entry name" value="Rap/Ran-GAP"/>
    <property type="match status" value="2"/>
</dbReference>